<keyword evidence="2" id="KW-0812">Transmembrane</keyword>
<evidence type="ECO:0000259" key="3">
    <source>
        <dbReference type="Pfam" id="PF14257"/>
    </source>
</evidence>
<feature type="transmembrane region" description="Helical" evidence="2">
    <location>
        <begin position="345"/>
        <end position="362"/>
    </location>
</feature>
<dbReference type="Pfam" id="PF14257">
    <property type="entry name" value="DUF4349"/>
    <property type="match status" value="1"/>
</dbReference>
<sequence>MVLFDDMNPNQELPHGHHHIPWLAILFALLAIVVLIASSGQSQPNFLSDTFQVSTSDAIQPQALEVQAGRGMMVPSSAPSVNATMMSPGGGGVVDSYYYKTGMPYPLQDSATITDTREFQKIYYNADIRTRSVQDMIKRVETTVRGYDGRVDQTSSSQKSGYVSFVVAAAKFQEFRNEIEKLVDPRFITVDINSQNLLPQKQNIEEVQTQVETNLTDLQASKTKLAATHKSSLASLKAQLDAVQAELTSLQSQTYTDPYAQSQAIARMQTLYTQQTSLNTKIANENSSYTSQVNSLDTQIKYANSNLDSVKKQDQNLLDNVATVNGTISISWISLWNMVQAYVPGYWIAALLGLLATAAYWWHRRGGKAFWMVNA</sequence>
<dbReference type="InterPro" id="IPR025645">
    <property type="entry name" value="DUF4349"/>
</dbReference>
<name>A0A0G1ZIE1_9BACT</name>
<organism evidence="4 5">
    <name type="scientific">Candidatus Kaiserbacteria bacterium GW2011_GWB1_52_6</name>
    <dbReference type="NCBI Taxonomy" id="1618674"/>
    <lineage>
        <taxon>Bacteria</taxon>
        <taxon>Candidatus Kaiseribacteriota</taxon>
    </lineage>
</organism>
<dbReference type="Proteomes" id="UP000034185">
    <property type="component" value="Unassembled WGS sequence"/>
</dbReference>
<evidence type="ECO:0000313" key="5">
    <source>
        <dbReference type="Proteomes" id="UP000034185"/>
    </source>
</evidence>
<feature type="coiled-coil region" evidence="1">
    <location>
        <begin position="226"/>
        <end position="253"/>
    </location>
</feature>
<proteinExistence type="predicted"/>
<dbReference type="AlphaFoldDB" id="A0A0G1ZIE1"/>
<dbReference type="EMBL" id="LCRA01000008">
    <property type="protein sequence ID" value="KKW27737.1"/>
    <property type="molecule type" value="Genomic_DNA"/>
</dbReference>
<keyword evidence="2" id="KW-0472">Membrane</keyword>
<feature type="transmembrane region" description="Helical" evidence="2">
    <location>
        <begin position="20"/>
        <end position="38"/>
    </location>
</feature>
<feature type="domain" description="DUF4349" evidence="3">
    <location>
        <begin position="125"/>
        <end position="253"/>
    </location>
</feature>
<accession>A0A0G1ZIE1</accession>
<gene>
    <name evidence="4" type="ORF">UY70_C0008G0016</name>
</gene>
<reference evidence="4 5" key="1">
    <citation type="journal article" date="2015" name="Nature">
        <title>rRNA introns, odd ribosomes, and small enigmatic genomes across a large radiation of phyla.</title>
        <authorList>
            <person name="Brown C.T."/>
            <person name="Hug L.A."/>
            <person name="Thomas B.C."/>
            <person name="Sharon I."/>
            <person name="Castelle C.J."/>
            <person name="Singh A."/>
            <person name="Wilkins M.J."/>
            <person name="Williams K.H."/>
            <person name="Banfield J.F."/>
        </authorList>
    </citation>
    <scope>NUCLEOTIDE SEQUENCE [LARGE SCALE GENOMIC DNA]</scope>
</reference>
<comment type="caution">
    <text evidence="4">The sequence shown here is derived from an EMBL/GenBank/DDBJ whole genome shotgun (WGS) entry which is preliminary data.</text>
</comment>
<protein>
    <recommendedName>
        <fullName evidence="3">DUF4349 domain-containing protein</fullName>
    </recommendedName>
</protein>
<evidence type="ECO:0000313" key="4">
    <source>
        <dbReference type="EMBL" id="KKW27737.1"/>
    </source>
</evidence>
<keyword evidence="2" id="KW-1133">Transmembrane helix</keyword>
<keyword evidence="1" id="KW-0175">Coiled coil</keyword>
<evidence type="ECO:0000256" key="2">
    <source>
        <dbReference type="SAM" id="Phobius"/>
    </source>
</evidence>
<evidence type="ECO:0000256" key="1">
    <source>
        <dbReference type="SAM" id="Coils"/>
    </source>
</evidence>